<comment type="caution">
    <text evidence="2">The sequence shown here is derived from an EMBL/GenBank/DDBJ whole genome shotgun (WGS) entry which is preliminary data.</text>
</comment>
<keyword evidence="3" id="KW-1185">Reference proteome</keyword>
<sequence>MNEKSFTGELQRHPKVIIQLLDFHQFPLRSTKQRKCRFQQQIKLTVLKTAVYTDVTTHQSSNTKQKKENAEAEAEGSSTKSLNTRASLPEKAIGNERHVPIMDQAQTCGTHSLGF</sequence>
<feature type="compositionally biased region" description="Polar residues" evidence="1">
    <location>
        <begin position="76"/>
        <end position="86"/>
    </location>
</feature>
<dbReference type="EMBL" id="JAAIUW010000010">
    <property type="protein sequence ID" value="KAF7813879.1"/>
    <property type="molecule type" value="Genomic_DNA"/>
</dbReference>
<organism evidence="2 3">
    <name type="scientific">Senna tora</name>
    <dbReference type="NCBI Taxonomy" id="362788"/>
    <lineage>
        <taxon>Eukaryota</taxon>
        <taxon>Viridiplantae</taxon>
        <taxon>Streptophyta</taxon>
        <taxon>Embryophyta</taxon>
        <taxon>Tracheophyta</taxon>
        <taxon>Spermatophyta</taxon>
        <taxon>Magnoliopsida</taxon>
        <taxon>eudicotyledons</taxon>
        <taxon>Gunneridae</taxon>
        <taxon>Pentapetalae</taxon>
        <taxon>rosids</taxon>
        <taxon>fabids</taxon>
        <taxon>Fabales</taxon>
        <taxon>Fabaceae</taxon>
        <taxon>Caesalpinioideae</taxon>
        <taxon>Cassia clade</taxon>
        <taxon>Senna</taxon>
    </lineage>
</organism>
<evidence type="ECO:0000313" key="3">
    <source>
        <dbReference type="Proteomes" id="UP000634136"/>
    </source>
</evidence>
<evidence type="ECO:0000313" key="2">
    <source>
        <dbReference type="EMBL" id="KAF7813879.1"/>
    </source>
</evidence>
<evidence type="ECO:0000256" key="1">
    <source>
        <dbReference type="SAM" id="MobiDB-lite"/>
    </source>
</evidence>
<accession>A0A834T111</accession>
<feature type="region of interest" description="Disordered" evidence="1">
    <location>
        <begin position="55"/>
        <end position="115"/>
    </location>
</feature>
<protein>
    <submittedName>
        <fullName evidence="2">Uncharacterized protein</fullName>
    </submittedName>
</protein>
<name>A0A834T111_9FABA</name>
<reference evidence="2" key="1">
    <citation type="submission" date="2020-09" db="EMBL/GenBank/DDBJ databases">
        <title>Genome-Enabled Discovery of Anthraquinone Biosynthesis in Senna tora.</title>
        <authorList>
            <person name="Kang S.-H."/>
            <person name="Pandey R.P."/>
            <person name="Lee C.-M."/>
            <person name="Sim J.-S."/>
            <person name="Jeong J.-T."/>
            <person name="Choi B.-S."/>
            <person name="Jung M."/>
            <person name="Ginzburg D."/>
            <person name="Zhao K."/>
            <person name="Won S.Y."/>
            <person name="Oh T.-J."/>
            <person name="Yu Y."/>
            <person name="Kim N.-H."/>
            <person name="Lee O.R."/>
            <person name="Lee T.-H."/>
            <person name="Bashyal P."/>
            <person name="Kim T.-S."/>
            <person name="Lee W.-H."/>
            <person name="Kawkins C."/>
            <person name="Kim C.-K."/>
            <person name="Kim J.S."/>
            <person name="Ahn B.O."/>
            <person name="Rhee S.Y."/>
            <person name="Sohng J.K."/>
        </authorList>
    </citation>
    <scope>NUCLEOTIDE SEQUENCE</scope>
    <source>
        <tissue evidence="2">Leaf</tissue>
    </source>
</reference>
<feature type="compositionally biased region" description="Polar residues" evidence="1">
    <location>
        <begin position="104"/>
        <end position="115"/>
    </location>
</feature>
<gene>
    <name evidence="2" type="ORF">G2W53_034855</name>
</gene>
<proteinExistence type="predicted"/>
<dbReference type="Proteomes" id="UP000634136">
    <property type="component" value="Unassembled WGS sequence"/>
</dbReference>
<dbReference type="AlphaFoldDB" id="A0A834T111"/>